<feature type="compositionally biased region" description="Low complexity" evidence="5">
    <location>
        <begin position="86"/>
        <end position="109"/>
    </location>
</feature>
<feature type="compositionally biased region" description="Acidic residues" evidence="5">
    <location>
        <begin position="110"/>
        <end position="119"/>
    </location>
</feature>
<dbReference type="EMBL" id="JAPDRN010000051">
    <property type="protein sequence ID" value="KAJ9632903.1"/>
    <property type="molecule type" value="Genomic_DNA"/>
</dbReference>
<evidence type="ECO:0000313" key="8">
    <source>
        <dbReference type="Proteomes" id="UP001172681"/>
    </source>
</evidence>
<comment type="caution">
    <text evidence="7">The sequence shown here is derived from an EMBL/GenBank/DDBJ whole genome shotgun (WGS) entry which is preliminary data.</text>
</comment>
<dbReference type="GO" id="GO:0003677">
    <property type="term" value="F:DNA binding"/>
    <property type="evidence" value="ECO:0007669"/>
    <property type="project" value="UniProtKB-KW"/>
</dbReference>
<evidence type="ECO:0000256" key="5">
    <source>
        <dbReference type="SAM" id="MobiDB-lite"/>
    </source>
</evidence>
<dbReference type="SMART" id="SM00066">
    <property type="entry name" value="GAL4"/>
    <property type="match status" value="1"/>
</dbReference>
<keyword evidence="1" id="KW-0805">Transcription regulation</keyword>
<dbReference type="Gene3D" id="4.10.240.10">
    <property type="entry name" value="Zn(2)-C6 fungal-type DNA-binding domain"/>
    <property type="match status" value="1"/>
</dbReference>
<sequence length="531" mass="59185">MSTASTTKPRRSCDRCYAKKERCTFNSHGASSCTLCERHQVDCTFVRVRRRVGRRPKVNRFGSRDYMHVWDSDRTSQKSAVPGAEASTSSSTLALPNTPATTATSATEWATEDSSEGDAETLSIRTDRSPRAVSHADPATPSLDLEQRNPRGYRVTTRWLQNQSQFVARELFEDRYVDLDVFYTTNDIFMSGPSFANQYRDSLLLVYRFSPAYLRDIGRAMLSALTWARLRTSSYEQVDITTGALTLQRLRTATVCDLSGAVMAIGLGPILAAFDLLTSGIGSALILRHALRLAKPWYQTLLDTPALNPVTISSIFWDTAHCLLNRQIPVVEFEARDEHVIDRVAGLCTTLLPLLYRLCTLSHGIAQSSLQVHLEPLLDLHAAISSWTRTLSAEEEQRFSTMECLQLNTQARMYRTAALLLIHRIMNPMGTNDYVAVAYADTVALELSNYLSAAAPRKKLQFVFVPIFLSMLESRTLSEEVWKSLKIMDGPSLGLDKLAKAVKAAWDKRDAGFSGSLFDLLESGPSFVVLP</sequence>
<name>A0AA38Y1Q5_9EURO</name>
<protein>
    <recommendedName>
        <fullName evidence="6">Zn(2)-C6 fungal-type domain-containing protein</fullName>
    </recommendedName>
</protein>
<proteinExistence type="predicted"/>
<keyword evidence="8" id="KW-1185">Reference proteome</keyword>
<organism evidence="7 8">
    <name type="scientific">Knufia peltigerae</name>
    <dbReference type="NCBI Taxonomy" id="1002370"/>
    <lineage>
        <taxon>Eukaryota</taxon>
        <taxon>Fungi</taxon>
        <taxon>Dikarya</taxon>
        <taxon>Ascomycota</taxon>
        <taxon>Pezizomycotina</taxon>
        <taxon>Eurotiomycetes</taxon>
        <taxon>Chaetothyriomycetidae</taxon>
        <taxon>Chaetothyriales</taxon>
        <taxon>Trichomeriaceae</taxon>
        <taxon>Knufia</taxon>
    </lineage>
</organism>
<evidence type="ECO:0000313" key="7">
    <source>
        <dbReference type="EMBL" id="KAJ9632903.1"/>
    </source>
</evidence>
<dbReference type="SUPFAM" id="SSF57701">
    <property type="entry name" value="Zn2/Cys6 DNA-binding domain"/>
    <property type="match status" value="1"/>
</dbReference>
<feature type="domain" description="Zn(2)-C6 fungal-type" evidence="6">
    <location>
        <begin position="7"/>
        <end position="54"/>
    </location>
</feature>
<evidence type="ECO:0000256" key="1">
    <source>
        <dbReference type="ARBA" id="ARBA00023015"/>
    </source>
</evidence>
<dbReference type="Proteomes" id="UP001172681">
    <property type="component" value="Unassembled WGS sequence"/>
</dbReference>
<dbReference type="AlphaFoldDB" id="A0AA38Y1Q5"/>
<evidence type="ECO:0000256" key="4">
    <source>
        <dbReference type="ARBA" id="ARBA00023242"/>
    </source>
</evidence>
<keyword evidence="4" id="KW-0539">Nucleus</keyword>
<dbReference type="InterPro" id="IPR001138">
    <property type="entry name" value="Zn2Cys6_DnaBD"/>
</dbReference>
<dbReference type="GO" id="GO:0008270">
    <property type="term" value="F:zinc ion binding"/>
    <property type="evidence" value="ECO:0007669"/>
    <property type="project" value="InterPro"/>
</dbReference>
<accession>A0AA38Y1Q5</accession>
<gene>
    <name evidence="7" type="ORF">H2204_007471</name>
</gene>
<evidence type="ECO:0000256" key="2">
    <source>
        <dbReference type="ARBA" id="ARBA00023125"/>
    </source>
</evidence>
<keyword evidence="3" id="KW-0804">Transcription</keyword>
<reference evidence="7" key="1">
    <citation type="submission" date="2022-10" db="EMBL/GenBank/DDBJ databases">
        <title>Culturing micro-colonial fungi from biological soil crusts in the Mojave desert and describing Neophaeococcomyces mojavensis, and introducing the new genera and species Taxawa tesnikishii.</title>
        <authorList>
            <person name="Kurbessoian T."/>
            <person name="Stajich J.E."/>
        </authorList>
    </citation>
    <scope>NUCLEOTIDE SEQUENCE</scope>
    <source>
        <strain evidence="7">TK_35</strain>
    </source>
</reference>
<evidence type="ECO:0000256" key="3">
    <source>
        <dbReference type="ARBA" id="ARBA00023163"/>
    </source>
</evidence>
<dbReference type="InterPro" id="IPR036864">
    <property type="entry name" value="Zn2-C6_fun-type_DNA-bd_sf"/>
</dbReference>
<dbReference type="GO" id="GO:0000981">
    <property type="term" value="F:DNA-binding transcription factor activity, RNA polymerase II-specific"/>
    <property type="evidence" value="ECO:0007669"/>
    <property type="project" value="InterPro"/>
</dbReference>
<feature type="region of interest" description="Disordered" evidence="5">
    <location>
        <begin position="73"/>
        <end position="148"/>
    </location>
</feature>
<dbReference type="CDD" id="cd00067">
    <property type="entry name" value="GAL4"/>
    <property type="match status" value="1"/>
</dbReference>
<evidence type="ECO:0000259" key="6">
    <source>
        <dbReference type="SMART" id="SM00066"/>
    </source>
</evidence>
<keyword evidence="2" id="KW-0238">DNA-binding</keyword>